<proteinExistence type="predicted"/>
<dbReference type="InterPro" id="IPR011006">
    <property type="entry name" value="CheY-like_superfamily"/>
</dbReference>
<evidence type="ECO:0000313" key="4">
    <source>
        <dbReference type="Proteomes" id="UP000001175"/>
    </source>
</evidence>
<dbReference type="Pfam" id="PF00072">
    <property type="entry name" value="Response_reg"/>
    <property type="match status" value="1"/>
</dbReference>
<reference evidence="3 4" key="1">
    <citation type="journal article" date="2007" name="Photosyn. Res.">
        <title>Complete nucleotide sequence of the freshwater unicellular cyanobacterium Synechococcus elongatus PCC 6301 chromosome: gene content and organization.</title>
        <authorList>
            <person name="Sugita C."/>
            <person name="Ogata K."/>
            <person name="Shikata M."/>
            <person name="Jikuya H."/>
            <person name="Takano J."/>
            <person name="Furumichi M."/>
            <person name="Kanehisa M."/>
            <person name="Omata T."/>
            <person name="Sugiura M."/>
            <person name="Sugita M."/>
        </authorList>
    </citation>
    <scope>NUCLEOTIDE SEQUENCE [LARGE SCALE GENOMIC DNA]</scope>
    <source>
        <strain evidence="4">ATCC 27144 / PCC 6301 / SAUG 1402/1</strain>
    </source>
</reference>
<gene>
    <name evidence="3" type="ordered locus">syc0199_d</name>
</gene>
<dbReference type="Proteomes" id="UP000001175">
    <property type="component" value="Chromosome"/>
</dbReference>
<keyword evidence="1" id="KW-0597">Phosphoprotein</keyword>
<dbReference type="PANTHER" id="PTHR44520">
    <property type="entry name" value="RESPONSE REGULATOR RCP1-RELATED"/>
    <property type="match status" value="1"/>
</dbReference>
<dbReference type="InterPro" id="IPR052893">
    <property type="entry name" value="TCS_response_regulator"/>
</dbReference>
<dbReference type="PROSITE" id="PS50110">
    <property type="entry name" value="RESPONSE_REGULATORY"/>
    <property type="match status" value="1"/>
</dbReference>
<name>A0A0H3K018_SYNP6</name>
<sequence length="151" mass="17049">MRPKTVHILIADDDQDDCLMTREAFKECRIANPLHFVHDGEALLDYLKRRSPYTDDQRFPLPGLILLDLNMPLKDGREALAEIKSDPELRSIPVVILTTSSADEDILHSYNIGVNSFITKPISFSGLIEVICALGRYWLDIVELPSENRGA</sequence>
<dbReference type="InterPro" id="IPR001789">
    <property type="entry name" value="Sig_transdc_resp-reg_receiver"/>
</dbReference>
<feature type="domain" description="Response regulatory" evidence="2">
    <location>
        <begin position="7"/>
        <end position="135"/>
    </location>
</feature>
<dbReference type="eggNOG" id="COG0784">
    <property type="taxonomic scope" value="Bacteria"/>
</dbReference>
<protein>
    <submittedName>
        <fullName evidence="3">Two-component response regulator CheY subfamily</fullName>
    </submittedName>
</protein>
<dbReference type="GO" id="GO:0000160">
    <property type="term" value="P:phosphorelay signal transduction system"/>
    <property type="evidence" value="ECO:0007669"/>
    <property type="project" value="InterPro"/>
</dbReference>
<dbReference type="Gene3D" id="3.40.50.2300">
    <property type="match status" value="1"/>
</dbReference>
<dbReference type="KEGG" id="syc:syc0199_d"/>
<dbReference type="CDD" id="cd17557">
    <property type="entry name" value="REC_Rcp-like"/>
    <property type="match status" value="1"/>
</dbReference>
<evidence type="ECO:0000313" key="3">
    <source>
        <dbReference type="EMBL" id="BAD78389.1"/>
    </source>
</evidence>
<organism evidence="3 4">
    <name type="scientific">Synechococcus sp. (strain ATCC 27144 / PCC 6301 / SAUG 1402/1)</name>
    <name type="common">Anacystis nidulans</name>
    <dbReference type="NCBI Taxonomy" id="269084"/>
    <lineage>
        <taxon>Bacteria</taxon>
        <taxon>Bacillati</taxon>
        <taxon>Cyanobacteriota</taxon>
        <taxon>Cyanophyceae</taxon>
        <taxon>Synechococcales</taxon>
        <taxon>Synechococcaceae</taxon>
        <taxon>Synechococcus</taxon>
    </lineage>
</organism>
<dbReference type="SUPFAM" id="SSF52172">
    <property type="entry name" value="CheY-like"/>
    <property type="match status" value="1"/>
</dbReference>
<dbReference type="EMBL" id="AP008231">
    <property type="protein sequence ID" value="BAD78389.1"/>
    <property type="molecule type" value="Genomic_DNA"/>
</dbReference>
<dbReference type="PANTHER" id="PTHR44520:SF2">
    <property type="entry name" value="RESPONSE REGULATOR RCP1"/>
    <property type="match status" value="1"/>
</dbReference>
<dbReference type="SMART" id="SM00448">
    <property type="entry name" value="REC"/>
    <property type="match status" value="1"/>
</dbReference>
<dbReference type="AlphaFoldDB" id="A0A0H3K018"/>
<evidence type="ECO:0000259" key="2">
    <source>
        <dbReference type="PROSITE" id="PS50110"/>
    </source>
</evidence>
<evidence type="ECO:0000256" key="1">
    <source>
        <dbReference type="PROSITE-ProRule" id="PRU00169"/>
    </source>
</evidence>
<feature type="modified residue" description="4-aspartylphosphate" evidence="1">
    <location>
        <position position="68"/>
    </location>
</feature>
<accession>A0A0H3K018</accession>